<evidence type="ECO:0000313" key="5">
    <source>
        <dbReference type="EMBL" id="ABO17491.1"/>
    </source>
</evidence>
<evidence type="ECO:0000256" key="2">
    <source>
        <dbReference type="ARBA" id="ARBA00022741"/>
    </source>
</evidence>
<dbReference type="SUPFAM" id="SSF52540">
    <property type="entry name" value="P-loop containing nucleoside triphosphate hydrolases"/>
    <property type="match status" value="1"/>
</dbReference>
<evidence type="ECO:0000313" key="6">
    <source>
        <dbReference type="Proteomes" id="UP000001430"/>
    </source>
</evidence>
<organism evidence="5 6">
    <name type="scientific">Prochlorococcus marinus (strain MIT 9301)</name>
    <dbReference type="NCBI Taxonomy" id="167546"/>
    <lineage>
        <taxon>Bacteria</taxon>
        <taxon>Bacillati</taxon>
        <taxon>Cyanobacteriota</taxon>
        <taxon>Cyanophyceae</taxon>
        <taxon>Synechococcales</taxon>
        <taxon>Prochlorococcaceae</taxon>
        <taxon>Prochlorococcus</taxon>
    </lineage>
</organism>
<proteinExistence type="predicted"/>
<dbReference type="GO" id="GO:0016887">
    <property type="term" value="F:ATP hydrolysis activity"/>
    <property type="evidence" value="ECO:0007669"/>
    <property type="project" value="InterPro"/>
</dbReference>
<dbReference type="InterPro" id="IPR003439">
    <property type="entry name" value="ABC_transporter-like_ATP-bd"/>
</dbReference>
<dbReference type="Gene3D" id="3.40.50.300">
    <property type="entry name" value="P-loop containing nucleotide triphosphate hydrolases"/>
    <property type="match status" value="1"/>
</dbReference>
<gene>
    <name evidence="5" type="primary">modF</name>
    <name evidence="5" type="ordered locus">P9301_08681</name>
</gene>
<dbReference type="PROSITE" id="PS50893">
    <property type="entry name" value="ABC_TRANSPORTER_2"/>
    <property type="match status" value="1"/>
</dbReference>
<dbReference type="GO" id="GO:0005524">
    <property type="term" value="F:ATP binding"/>
    <property type="evidence" value="ECO:0007669"/>
    <property type="project" value="UniProtKB-KW"/>
</dbReference>
<sequence>MVNKFWFEAKNINCFKNGFRVFKDLNLKIAYSENVILIGPNGSGKSSLIEIINRNIYPVVASESKLKIFNKELINLWELRNKISTVNNDIKNRINPNLQVFDLILSGLHGRYCYIENKSERDSYRVERIIKKMNISNLSKKNFSYLSDGEKQISLIARALIKKPEILILDEPISNLDYKSKFFVIDKVNELSKLKTKILCVTHDISTITKIYDRVIMLKEGKIIADGDQNKVINSENLNKLFGIQVEVTNNNGVWNINRLSK</sequence>
<dbReference type="AlphaFoldDB" id="A3PCL6"/>
<dbReference type="EMBL" id="CP000576">
    <property type="protein sequence ID" value="ABO17491.1"/>
    <property type="molecule type" value="Genomic_DNA"/>
</dbReference>
<evidence type="ECO:0000259" key="4">
    <source>
        <dbReference type="PROSITE" id="PS50893"/>
    </source>
</evidence>
<dbReference type="Proteomes" id="UP000001430">
    <property type="component" value="Chromosome"/>
</dbReference>
<dbReference type="Pfam" id="PF00005">
    <property type="entry name" value="ABC_tran"/>
    <property type="match status" value="1"/>
</dbReference>
<dbReference type="KEGG" id="pmg:P9301_08681"/>
<dbReference type="HOGENOM" id="CLU_000604_1_11_3"/>
<dbReference type="SMART" id="SM00382">
    <property type="entry name" value="AAA"/>
    <property type="match status" value="1"/>
</dbReference>
<evidence type="ECO:0000256" key="1">
    <source>
        <dbReference type="ARBA" id="ARBA00022448"/>
    </source>
</evidence>
<dbReference type="RefSeq" id="WP_011862840.1">
    <property type="nucleotide sequence ID" value="NC_009091.1"/>
</dbReference>
<dbReference type="STRING" id="167546.P9301_08681"/>
<name>A3PCL6_PROM0</name>
<keyword evidence="3 5" id="KW-0067">ATP-binding</keyword>
<dbReference type="InterPro" id="IPR050153">
    <property type="entry name" value="Metal_Ion_Import_ABC"/>
</dbReference>
<dbReference type="PANTHER" id="PTHR42734">
    <property type="entry name" value="METAL TRANSPORT SYSTEM ATP-BINDING PROTEIN TM_0124-RELATED"/>
    <property type="match status" value="1"/>
</dbReference>
<dbReference type="eggNOG" id="COG1119">
    <property type="taxonomic scope" value="Bacteria"/>
</dbReference>
<feature type="domain" description="ABC transporter" evidence="4">
    <location>
        <begin position="7"/>
        <end position="245"/>
    </location>
</feature>
<keyword evidence="1" id="KW-0813">Transport</keyword>
<protein>
    <submittedName>
        <fullName evidence="5">Possible ABC transporter component, ATP-binding domain-containing protein</fullName>
    </submittedName>
</protein>
<evidence type="ECO:0000256" key="3">
    <source>
        <dbReference type="ARBA" id="ARBA00022840"/>
    </source>
</evidence>
<reference evidence="5 6" key="1">
    <citation type="journal article" date="2007" name="PLoS Genet.">
        <title>Patterns and implications of gene gain and loss in the evolution of Prochlorococcus.</title>
        <authorList>
            <person name="Kettler G.C."/>
            <person name="Martiny A.C."/>
            <person name="Huang K."/>
            <person name="Zucker J."/>
            <person name="Coleman M.L."/>
            <person name="Rodrigue S."/>
            <person name="Chen F."/>
            <person name="Lapidus A."/>
            <person name="Ferriera S."/>
            <person name="Johnson J."/>
            <person name="Steglich C."/>
            <person name="Church G.M."/>
            <person name="Richardson P."/>
            <person name="Chisholm S.W."/>
        </authorList>
    </citation>
    <scope>NUCLEOTIDE SEQUENCE [LARGE SCALE GENOMIC DNA]</scope>
    <source>
        <strain evidence="5 6">MIT 9301</strain>
    </source>
</reference>
<dbReference type="InterPro" id="IPR027417">
    <property type="entry name" value="P-loop_NTPase"/>
</dbReference>
<keyword evidence="6" id="KW-1185">Reference proteome</keyword>
<dbReference type="InterPro" id="IPR003593">
    <property type="entry name" value="AAA+_ATPase"/>
</dbReference>
<accession>A3PCL6</accession>
<dbReference type="OrthoDB" id="9789994at2"/>
<keyword evidence="2" id="KW-0547">Nucleotide-binding</keyword>